<reference evidence="3 4" key="1">
    <citation type="journal article" date="2021" name="Elife">
        <title>Chloroplast acquisition without the gene transfer in kleptoplastic sea slugs, Plakobranchus ocellatus.</title>
        <authorList>
            <person name="Maeda T."/>
            <person name="Takahashi S."/>
            <person name="Yoshida T."/>
            <person name="Shimamura S."/>
            <person name="Takaki Y."/>
            <person name="Nagai Y."/>
            <person name="Toyoda A."/>
            <person name="Suzuki Y."/>
            <person name="Arimoto A."/>
            <person name="Ishii H."/>
            <person name="Satoh N."/>
            <person name="Nishiyama T."/>
            <person name="Hasebe M."/>
            <person name="Maruyama T."/>
            <person name="Minagawa J."/>
            <person name="Obokata J."/>
            <person name="Shigenobu S."/>
        </authorList>
    </citation>
    <scope>NUCLEOTIDE SEQUENCE [LARGE SCALE GENOMIC DNA]</scope>
</reference>
<dbReference type="InterPro" id="IPR001806">
    <property type="entry name" value="Small_GTPase"/>
</dbReference>
<dbReference type="PROSITE" id="PS51421">
    <property type="entry name" value="RAS"/>
    <property type="match status" value="1"/>
</dbReference>
<dbReference type="GO" id="GO:0005525">
    <property type="term" value="F:GTP binding"/>
    <property type="evidence" value="ECO:0007669"/>
    <property type="project" value="UniProtKB-KW"/>
</dbReference>
<dbReference type="SMART" id="SM00175">
    <property type="entry name" value="RAB"/>
    <property type="match status" value="1"/>
</dbReference>
<organism evidence="3 4">
    <name type="scientific">Plakobranchus ocellatus</name>
    <dbReference type="NCBI Taxonomy" id="259542"/>
    <lineage>
        <taxon>Eukaryota</taxon>
        <taxon>Metazoa</taxon>
        <taxon>Spiralia</taxon>
        <taxon>Lophotrochozoa</taxon>
        <taxon>Mollusca</taxon>
        <taxon>Gastropoda</taxon>
        <taxon>Heterobranchia</taxon>
        <taxon>Euthyneura</taxon>
        <taxon>Panpulmonata</taxon>
        <taxon>Sacoglossa</taxon>
        <taxon>Placobranchoidea</taxon>
        <taxon>Plakobranchidae</taxon>
        <taxon>Plakobranchus</taxon>
    </lineage>
</organism>
<protein>
    <submittedName>
        <fullName evidence="3">Ras-related protein rabd2a-like</fullName>
    </submittedName>
</protein>
<dbReference type="PROSITE" id="PS51419">
    <property type="entry name" value="RAB"/>
    <property type="match status" value="1"/>
</dbReference>
<dbReference type="InterPro" id="IPR050227">
    <property type="entry name" value="Rab"/>
</dbReference>
<keyword evidence="4" id="KW-1185">Reference proteome</keyword>
<comment type="caution">
    <text evidence="3">The sequence shown here is derived from an EMBL/GenBank/DDBJ whole genome shotgun (WGS) entry which is preliminary data.</text>
</comment>
<evidence type="ECO:0000256" key="1">
    <source>
        <dbReference type="ARBA" id="ARBA00022741"/>
    </source>
</evidence>
<accession>A0AAV4BLP2</accession>
<gene>
    <name evidence="3" type="ORF">PoB_004635200</name>
</gene>
<dbReference type="AlphaFoldDB" id="A0AAV4BLP2"/>
<name>A0AAV4BLP2_9GAST</name>
<dbReference type="Proteomes" id="UP000735302">
    <property type="component" value="Unassembled WGS sequence"/>
</dbReference>
<keyword evidence="1" id="KW-0547">Nucleotide-binding</keyword>
<dbReference type="FunFam" id="3.40.50.300:FF:001447">
    <property type="entry name" value="Ras-related protein Rab-1B"/>
    <property type="match status" value="1"/>
</dbReference>
<sequence length="153" mass="17469">MTIIRTLELESEYGQERYRSLTSSYYRGAHGAMLMMSVTNSKSLENVEQWLSDLDTFSSSSSCSRVLLGTNCKSPTRSIPADTGRLFAEYRAIPYMELDTTHFHNIVESIQLIVDRIVREVTITSTKSQVIKPISKSEEELRRLEAKKYVCLC</sequence>
<dbReference type="Pfam" id="PF00071">
    <property type="entry name" value="Ras"/>
    <property type="match status" value="1"/>
</dbReference>
<dbReference type="SUPFAM" id="SSF52540">
    <property type="entry name" value="P-loop containing nucleoside triphosphate hydrolases"/>
    <property type="match status" value="1"/>
</dbReference>
<dbReference type="GO" id="GO:0003924">
    <property type="term" value="F:GTPase activity"/>
    <property type="evidence" value="ECO:0007669"/>
    <property type="project" value="InterPro"/>
</dbReference>
<proteinExistence type="predicted"/>
<dbReference type="Gene3D" id="3.40.50.300">
    <property type="entry name" value="P-loop containing nucleotide triphosphate hydrolases"/>
    <property type="match status" value="1"/>
</dbReference>
<evidence type="ECO:0000256" key="2">
    <source>
        <dbReference type="ARBA" id="ARBA00023134"/>
    </source>
</evidence>
<evidence type="ECO:0000313" key="3">
    <source>
        <dbReference type="EMBL" id="GFO19847.1"/>
    </source>
</evidence>
<dbReference type="PANTHER" id="PTHR47977">
    <property type="entry name" value="RAS-RELATED PROTEIN RAB"/>
    <property type="match status" value="1"/>
</dbReference>
<keyword evidence="2" id="KW-0342">GTP-binding</keyword>
<dbReference type="InterPro" id="IPR027417">
    <property type="entry name" value="P-loop_NTPase"/>
</dbReference>
<dbReference type="EMBL" id="BLXT01005114">
    <property type="protein sequence ID" value="GFO19847.1"/>
    <property type="molecule type" value="Genomic_DNA"/>
</dbReference>
<evidence type="ECO:0000313" key="4">
    <source>
        <dbReference type="Proteomes" id="UP000735302"/>
    </source>
</evidence>